<accession>A0AAD5T876</accession>
<evidence type="ECO:0008006" key="3">
    <source>
        <dbReference type="Google" id="ProtNLM"/>
    </source>
</evidence>
<dbReference type="AlphaFoldDB" id="A0AAD5T876"/>
<name>A0AAD5T876_9FUNG</name>
<dbReference type="Gene3D" id="2.30.30.40">
    <property type="entry name" value="SH3 Domains"/>
    <property type="match status" value="1"/>
</dbReference>
<dbReference type="InterPro" id="IPR036028">
    <property type="entry name" value="SH3-like_dom_sf"/>
</dbReference>
<keyword evidence="2" id="KW-1185">Reference proteome</keyword>
<dbReference type="Proteomes" id="UP001211907">
    <property type="component" value="Unassembled WGS sequence"/>
</dbReference>
<dbReference type="SUPFAM" id="SSF50044">
    <property type="entry name" value="SH3-domain"/>
    <property type="match status" value="1"/>
</dbReference>
<organism evidence="1 2">
    <name type="scientific">Physocladia obscura</name>
    <dbReference type="NCBI Taxonomy" id="109957"/>
    <lineage>
        <taxon>Eukaryota</taxon>
        <taxon>Fungi</taxon>
        <taxon>Fungi incertae sedis</taxon>
        <taxon>Chytridiomycota</taxon>
        <taxon>Chytridiomycota incertae sedis</taxon>
        <taxon>Chytridiomycetes</taxon>
        <taxon>Chytridiales</taxon>
        <taxon>Chytriomycetaceae</taxon>
        <taxon>Physocladia</taxon>
    </lineage>
</organism>
<evidence type="ECO:0000313" key="2">
    <source>
        <dbReference type="Proteomes" id="UP001211907"/>
    </source>
</evidence>
<reference evidence="1" key="1">
    <citation type="submission" date="2020-05" db="EMBL/GenBank/DDBJ databases">
        <title>Phylogenomic resolution of chytrid fungi.</title>
        <authorList>
            <person name="Stajich J.E."/>
            <person name="Amses K."/>
            <person name="Simmons R."/>
            <person name="Seto K."/>
            <person name="Myers J."/>
            <person name="Bonds A."/>
            <person name="Quandt C.A."/>
            <person name="Barry K."/>
            <person name="Liu P."/>
            <person name="Grigoriev I."/>
            <person name="Longcore J.E."/>
            <person name="James T.Y."/>
        </authorList>
    </citation>
    <scope>NUCLEOTIDE SEQUENCE</scope>
    <source>
        <strain evidence="1">JEL0513</strain>
    </source>
</reference>
<evidence type="ECO:0000313" key="1">
    <source>
        <dbReference type="EMBL" id="KAJ3138468.1"/>
    </source>
</evidence>
<gene>
    <name evidence="1" type="ORF">HK100_012672</name>
</gene>
<protein>
    <recommendedName>
        <fullName evidence="3">SH3 domain-containing protein</fullName>
    </recommendedName>
</protein>
<dbReference type="EMBL" id="JADGJH010000094">
    <property type="protein sequence ID" value="KAJ3138468.1"/>
    <property type="molecule type" value="Genomic_DNA"/>
</dbReference>
<proteinExistence type="predicted"/>
<comment type="caution">
    <text evidence="1">The sequence shown here is derived from an EMBL/GenBank/DDBJ whole genome shotgun (WGS) entry which is preliminary data.</text>
</comment>
<sequence>MPNAEVAVITKELINTAIADKSGSGTSTTAVRSESGMADWYVVAEHDPSNKLNELKQRQQKQILACEKSIGSNSSNSGISESLKHDYIEIYEKYAASMLTISDATDDTNLGEDSIIINVDNDSDNDNDDLRSVILSSESLKSTEQQQQERQPQPLLLTTHAFIGGGGGQNQQVAATHISTGQFFARRSDEMGIGAGDLIAVVEGYTDGWVRAMNLSQGRKMGVVPGGVLRAIYNRIGPSKRAVRVIVGDGDDLGVCKEENGNSGTKIETWNGSSSSSAGCEAKSLKKVDVVWAAALSNQKRTSHDSLRYRRNSSNNNGTYNSSDLFEFEAAIFENGWEDTSGSEASAPGWGISRTGISRARASGTYGSAGDNES</sequence>